<evidence type="ECO:0000313" key="3">
    <source>
        <dbReference type="EMBL" id="SIP91271.1"/>
    </source>
</evidence>
<dbReference type="RefSeq" id="WP_076460271.1">
    <property type="nucleotide sequence ID" value="NZ_FTMN01000001.1"/>
</dbReference>
<evidence type="ECO:0000259" key="2">
    <source>
        <dbReference type="Pfam" id="PF00561"/>
    </source>
</evidence>
<gene>
    <name evidence="3" type="ORF">SAMN05421647_101312</name>
</gene>
<reference evidence="4" key="1">
    <citation type="submission" date="2017-01" db="EMBL/GenBank/DDBJ databases">
        <authorList>
            <person name="Varghese N."/>
            <person name="Submissions S."/>
        </authorList>
    </citation>
    <scope>NUCLEOTIDE SEQUENCE [LARGE SCALE GENOMIC DNA]</scope>
    <source>
        <strain evidence="4">DSM 7027</strain>
    </source>
</reference>
<dbReference type="Pfam" id="PF00561">
    <property type="entry name" value="Abhydrolase_1"/>
    <property type="match status" value="1"/>
</dbReference>
<accession>A0A1N6NGT5</accession>
<dbReference type="PANTHER" id="PTHR46118:SF4">
    <property type="entry name" value="PROTEIN ABHD11"/>
    <property type="match status" value="1"/>
</dbReference>
<dbReference type="PRINTS" id="PR00111">
    <property type="entry name" value="ABHYDROLASE"/>
</dbReference>
<dbReference type="InterPro" id="IPR029058">
    <property type="entry name" value="AB_hydrolase_fold"/>
</dbReference>
<dbReference type="PRINTS" id="PR00412">
    <property type="entry name" value="EPOXHYDRLASE"/>
</dbReference>
<name>A0A1N6NGT5_9GAMM</name>
<dbReference type="SUPFAM" id="SSF53474">
    <property type="entry name" value="alpha/beta-Hydrolases"/>
    <property type="match status" value="1"/>
</dbReference>
<protein>
    <submittedName>
        <fullName evidence="3">Esterase</fullName>
    </submittedName>
</protein>
<evidence type="ECO:0000256" key="1">
    <source>
        <dbReference type="ARBA" id="ARBA00022801"/>
    </source>
</evidence>
<organism evidence="3 4">
    <name type="scientific">Marinobacterium stanieri</name>
    <dbReference type="NCBI Taxonomy" id="49186"/>
    <lineage>
        <taxon>Bacteria</taxon>
        <taxon>Pseudomonadati</taxon>
        <taxon>Pseudomonadota</taxon>
        <taxon>Gammaproteobacteria</taxon>
        <taxon>Oceanospirillales</taxon>
        <taxon>Oceanospirillaceae</taxon>
        <taxon>Marinobacterium</taxon>
    </lineage>
</organism>
<sequence length="257" mass="28540">MKLHYQRLGQGTPLVILHGLFGSLENWGLQAKALSEHFDILAVDLRNHGRSPHAEQIDYSLMSADLLELLDSLSLDKVLLMGHSMGGKVAMQFALDHPERVEKLVVVDIAPVAYAPRHDEVIAGLKAIPLESLKSRREADEILGQYVDEEATRAFLLKNLYRNEEKQFAWRMNLNALAERYADIGAAPARSGAPYAGPVLFIKGGDSDYLQAEHQQPIQDNFPKAGFKIIAGAGHLPHVEKPAIFTRLVQQFFTPAD</sequence>
<dbReference type="EMBL" id="FTMN01000001">
    <property type="protein sequence ID" value="SIP91271.1"/>
    <property type="molecule type" value="Genomic_DNA"/>
</dbReference>
<proteinExistence type="predicted"/>
<dbReference type="GO" id="GO:0016787">
    <property type="term" value="F:hydrolase activity"/>
    <property type="evidence" value="ECO:0007669"/>
    <property type="project" value="UniProtKB-KW"/>
</dbReference>
<dbReference type="InterPro" id="IPR000639">
    <property type="entry name" value="Epox_hydrolase-like"/>
</dbReference>
<feature type="domain" description="AB hydrolase-1" evidence="2">
    <location>
        <begin position="13"/>
        <end position="242"/>
    </location>
</feature>
<dbReference type="eggNOG" id="COG0596">
    <property type="taxonomic scope" value="Bacteria"/>
</dbReference>
<keyword evidence="1" id="KW-0378">Hydrolase</keyword>
<keyword evidence="4" id="KW-1185">Reference proteome</keyword>
<dbReference type="AlphaFoldDB" id="A0A1N6NGT5"/>
<dbReference type="InterPro" id="IPR000073">
    <property type="entry name" value="AB_hydrolase_1"/>
</dbReference>
<evidence type="ECO:0000313" key="4">
    <source>
        <dbReference type="Proteomes" id="UP000186895"/>
    </source>
</evidence>
<dbReference type="PANTHER" id="PTHR46118">
    <property type="entry name" value="PROTEIN ABHD11"/>
    <property type="match status" value="1"/>
</dbReference>
<dbReference type="STRING" id="49186.SAMN05421647_101312"/>
<dbReference type="Gene3D" id="3.40.50.1820">
    <property type="entry name" value="alpha/beta hydrolase"/>
    <property type="match status" value="1"/>
</dbReference>
<dbReference type="Proteomes" id="UP000186895">
    <property type="component" value="Unassembled WGS sequence"/>
</dbReference>